<accession>A0ABY4U529</accession>
<reference evidence="7 8" key="1">
    <citation type="submission" date="2022-06" db="EMBL/GenBank/DDBJ databases">
        <authorList>
            <person name="Liu G."/>
        </authorList>
    </citation>
    <scope>NUCLEOTIDE SEQUENCE [LARGE SCALE GENOMIC DNA]</scope>
    <source>
        <strain evidence="7 8">E4</strain>
    </source>
</reference>
<feature type="compositionally biased region" description="Acidic residues" evidence="5">
    <location>
        <begin position="190"/>
        <end position="203"/>
    </location>
</feature>
<name>A0ABY4U529_9SPHN</name>
<keyword evidence="3" id="KW-0998">Cell outer membrane</keyword>
<gene>
    <name evidence="7" type="ORF">NCF85_14235</name>
</gene>
<sequence length="203" mass="21683">MNRHGHHVAIVVSTLLLAACNSEQPPTAPEEPAEGKRSIFRPEFQVEPIDSLSPPESLETRIIFPDGAELSQEARAELATVLASPQVTGGGAIVLRGHSDSGGSDDANMRASRARAEAVRDWLVENGVEASRISVIAFGEQNPAAPNALPDGSPNEEGRLANRRVEIEVYTAEQPAEVEKPTLAESLATETEDEDGEPSEETQ</sequence>
<feature type="region of interest" description="Disordered" evidence="5">
    <location>
        <begin position="170"/>
        <end position="203"/>
    </location>
</feature>
<protein>
    <submittedName>
        <fullName evidence="7">OmpA family protein</fullName>
    </submittedName>
</protein>
<evidence type="ECO:0000256" key="1">
    <source>
        <dbReference type="ARBA" id="ARBA00004442"/>
    </source>
</evidence>
<evidence type="ECO:0000256" key="2">
    <source>
        <dbReference type="ARBA" id="ARBA00023136"/>
    </source>
</evidence>
<feature type="region of interest" description="Disordered" evidence="5">
    <location>
        <begin position="142"/>
        <end position="161"/>
    </location>
</feature>
<organism evidence="7 8">
    <name type="scientific">Qipengyuania citrea</name>
    <dbReference type="NCBI Taxonomy" id="225971"/>
    <lineage>
        <taxon>Bacteria</taxon>
        <taxon>Pseudomonadati</taxon>
        <taxon>Pseudomonadota</taxon>
        <taxon>Alphaproteobacteria</taxon>
        <taxon>Sphingomonadales</taxon>
        <taxon>Erythrobacteraceae</taxon>
        <taxon>Qipengyuania</taxon>
    </lineage>
</organism>
<dbReference type="InterPro" id="IPR006664">
    <property type="entry name" value="OMP_bac"/>
</dbReference>
<dbReference type="PRINTS" id="PR01021">
    <property type="entry name" value="OMPADOMAIN"/>
</dbReference>
<keyword evidence="8" id="KW-1185">Reference proteome</keyword>
<evidence type="ECO:0000256" key="4">
    <source>
        <dbReference type="PROSITE-ProRule" id="PRU00473"/>
    </source>
</evidence>
<dbReference type="InterPro" id="IPR036737">
    <property type="entry name" value="OmpA-like_sf"/>
</dbReference>
<dbReference type="Gene3D" id="3.30.1330.60">
    <property type="entry name" value="OmpA-like domain"/>
    <property type="match status" value="1"/>
</dbReference>
<dbReference type="PROSITE" id="PS51123">
    <property type="entry name" value="OMPA_2"/>
    <property type="match status" value="1"/>
</dbReference>
<keyword evidence="2 4" id="KW-0472">Membrane</keyword>
<evidence type="ECO:0000259" key="6">
    <source>
        <dbReference type="PROSITE" id="PS51123"/>
    </source>
</evidence>
<feature type="region of interest" description="Disordered" evidence="5">
    <location>
        <begin position="93"/>
        <end position="112"/>
    </location>
</feature>
<comment type="subcellular location">
    <subcellularLocation>
        <location evidence="1">Cell outer membrane</location>
    </subcellularLocation>
</comment>
<dbReference type="SUPFAM" id="SSF103088">
    <property type="entry name" value="OmpA-like"/>
    <property type="match status" value="1"/>
</dbReference>
<dbReference type="PANTHER" id="PTHR30329">
    <property type="entry name" value="STATOR ELEMENT OF FLAGELLAR MOTOR COMPLEX"/>
    <property type="match status" value="1"/>
</dbReference>
<dbReference type="Pfam" id="PF00691">
    <property type="entry name" value="OmpA"/>
    <property type="match status" value="1"/>
</dbReference>
<dbReference type="CDD" id="cd07185">
    <property type="entry name" value="OmpA_C-like"/>
    <property type="match status" value="1"/>
</dbReference>
<dbReference type="PANTHER" id="PTHR30329:SF21">
    <property type="entry name" value="LIPOPROTEIN YIAD-RELATED"/>
    <property type="match status" value="1"/>
</dbReference>
<proteinExistence type="predicted"/>
<evidence type="ECO:0000256" key="5">
    <source>
        <dbReference type="SAM" id="MobiDB-lite"/>
    </source>
</evidence>
<evidence type="ECO:0000256" key="3">
    <source>
        <dbReference type="ARBA" id="ARBA00023237"/>
    </source>
</evidence>
<dbReference type="InterPro" id="IPR050330">
    <property type="entry name" value="Bact_OuterMem_StrucFunc"/>
</dbReference>
<dbReference type="InterPro" id="IPR006665">
    <property type="entry name" value="OmpA-like"/>
</dbReference>
<evidence type="ECO:0000313" key="8">
    <source>
        <dbReference type="Proteomes" id="UP001056619"/>
    </source>
</evidence>
<dbReference type="EMBL" id="CP098494">
    <property type="protein sequence ID" value="USA61209.1"/>
    <property type="molecule type" value="Genomic_DNA"/>
</dbReference>
<dbReference type="Proteomes" id="UP001056619">
    <property type="component" value="Chromosome"/>
</dbReference>
<dbReference type="RefSeq" id="WP_301641936.1">
    <property type="nucleotide sequence ID" value="NZ_CP098494.1"/>
</dbReference>
<evidence type="ECO:0000313" key="7">
    <source>
        <dbReference type="EMBL" id="USA61209.1"/>
    </source>
</evidence>
<feature type="domain" description="OmpA-like" evidence="6">
    <location>
        <begin position="50"/>
        <end position="173"/>
    </location>
</feature>
<dbReference type="PROSITE" id="PS51257">
    <property type="entry name" value="PROKAR_LIPOPROTEIN"/>
    <property type="match status" value="1"/>
</dbReference>
<feature type="region of interest" description="Disordered" evidence="5">
    <location>
        <begin position="22"/>
        <end position="41"/>
    </location>
</feature>